<keyword evidence="2" id="KW-1133">Transmembrane helix</keyword>
<keyword evidence="2" id="KW-0472">Membrane</keyword>
<organism evidence="3 4">
    <name type="scientific">Mycobacterium shimoidei</name>
    <dbReference type="NCBI Taxonomy" id="29313"/>
    <lineage>
        <taxon>Bacteria</taxon>
        <taxon>Bacillati</taxon>
        <taxon>Actinomycetota</taxon>
        <taxon>Actinomycetes</taxon>
        <taxon>Mycobacteriales</taxon>
        <taxon>Mycobacteriaceae</taxon>
        <taxon>Mycobacterium</taxon>
    </lineage>
</organism>
<gene>
    <name evidence="3" type="ORF">MSP7336_01219</name>
</gene>
<reference evidence="3 4" key="1">
    <citation type="submission" date="2018-05" db="EMBL/GenBank/DDBJ databases">
        <authorList>
            <consortium name="IHU Genomes"/>
        </authorList>
    </citation>
    <scope>NUCLEOTIDE SEQUENCE [LARGE SCALE GENOMIC DNA]</scope>
    <source>
        <strain evidence="3 4">P7336</strain>
    </source>
</reference>
<keyword evidence="4" id="KW-1185">Reference proteome</keyword>
<feature type="compositionally biased region" description="Polar residues" evidence="1">
    <location>
        <begin position="94"/>
        <end position="116"/>
    </location>
</feature>
<proteinExistence type="predicted"/>
<evidence type="ECO:0000313" key="3">
    <source>
        <dbReference type="EMBL" id="SRX92990.1"/>
    </source>
</evidence>
<feature type="region of interest" description="Disordered" evidence="1">
    <location>
        <begin position="1"/>
        <end position="31"/>
    </location>
</feature>
<feature type="transmembrane region" description="Helical" evidence="2">
    <location>
        <begin position="63"/>
        <end position="84"/>
    </location>
</feature>
<dbReference type="Proteomes" id="UP000252015">
    <property type="component" value="Unassembled WGS sequence"/>
</dbReference>
<sequence length="151" mass="16279">MDSEETTGIPEPPEAPTSPTGASPDRSVLDARAQRDYIVELKPLKSKAAEAKRSGPKKTTLRWLGWAALVLSAITAVIGAVWILNNLVQHVHQSQVAPPGGNQQLPATASTNQQPPRSYPDPGWREPPWGLPVPPEHPPKFTVSPVPAREP</sequence>
<feature type="region of interest" description="Disordered" evidence="1">
    <location>
        <begin position="94"/>
        <end position="151"/>
    </location>
</feature>
<evidence type="ECO:0000256" key="2">
    <source>
        <dbReference type="SAM" id="Phobius"/>
    </source>
</evidence>
<name>A0A375YWA8_MYCSH</name>
<dbReference type="EMBL" id="UEGW01000001">
    <property type="protein sequence ID" value="SRX92990.1"/>
    <property type="molecule type" value="Genomic_DNA"/>
</dbReference>
<evidence type="ECO:0000313" key="4">
    <source>
        <dbReference type="Proteomes" id="UP000252015"/>
    </source>
</evidence>
<keyword evidence="2" id="KW-0812">Transmembrane</keyword>
<evidence type="ECO:0000256" key="1">
    <source>
        <dbReference type="SAM" id="MobiDB-lite"/>
    </source>
</evidence>
<dbReference type="RefSeq" id="WP_139819727.1">
    <property type="nucleotide sequence ID" value="NZ_JACKUN010000022.1"/>
</dbReference>
<dbReference type="AlphaFoldDB" id="A0A375YWA8"/>
<accession>A0A375YWA8</accession>
<protein>
    <submittedName>
        <fullName evidence="3">Uncharacterized protein</fullName>
    </submittedName>
</protein>